<name>A0ABQ8U1X5_9EUKA</name>
<evidence type="ECO:0000313" key="2">
    <source>
        <dbReference type="Proteomes" id="UP001141327"/>
    </source>
</evidence>
<dbReference type="Proteomes" id="UP001141327">
    <property type="component" value="Unassembled WGS sequence"/>
</dbReference>
<comment type="caution">
    <text evidence="1">The sequence shown here is derived from an EMBL/GenBank/DDBJ whole genome shotgun (WGS) entry which is preliminary data.</text>
</comment>
<evidence type="ECO:0000313" key="1">
    <source>
        <dbReference type="EMBL" id="KAJ4452498.1"/>
    </source>
</evidence>
<accession>A0ABQ8U1X5</accession>
<proteinExistence type="predicted"/>
<reference evidence="1" key="1">
    <citation type="journal article" date="2022" name="bioRxiv">
        <title>Genomics of Preaxostyla Flagellates Illuminates Evolutionary Transitions and the Path Towards Mitochondrial Loss.</title>
        <authorList>
            <person name="Novak L.V.F."/>
            <person name="Treitli S.C."/>
            <person name="Pyrih J."/>
            <person name="Halakuc P."/>
            <person name="Pipaliya S.V."/>
            <person name="Vacek V."/>
            <person name="Brzon O."/>
            <person name="Soukal P."/>
            <person name="Eme L."/>
            <person name="Dacks J.B."/>
            <person name="Karnkowska A."/>
            <person name="Elias M."/>
            <person name="Hampl V."/>
        </authorList>
    </citation>
    <scope>NUCLEOTIDE SEQUENCE</scope>
    <source>
        <strain evidence="1">RCP-MX</strain>
    </source>
</reference>
<keyword evidence="2" id="KW-1185">Reference proteome</keyword>
<organism evidence="1 2">
    <name type="scientific">Paratrimastix pyriformis</name>
    <dbReference type="NCBI Taxonomy" id="342808"/>
    <lineage>
        <taxon>Eukaryota</taxon>
        <taxon>Metamonada</taxon>
        <taxon>Preaxostyla</taxon>
        <taxon>Paratrimastigidae</taxon>
        <taxon>Paratrimastix</taxon>
    </lineage>
</organism>
<sequence length="249" mass="27027">MKARRVVRGLHLRISRQPSCEIPISVDQSRPLRARISFFTFAEPPCCSITERTKRCLVQNLSFKLIEYRSPAVSFSQPLLESLSADLLAHLATFTSDPTVTYLQLIATSHACARPCDQRGRTVPHRRCPLCHRGPCAHLVELELAPSGHCCSAAMAAPGSKPPSKPHLQSLAIPRLGGLTEAALGRILALVGPQLLRAITLDSAYHPRRVGVTQGMVAALVKHCPGLETLRAYCAPSWVLGSGCWNCPG</sequence>
<dbReference type="EMBL" id="JAPMOS010000485">
    <property type="protein sequence ID" value="KAJ4452498.1"/>
    <property type="molecule type" value="Genomic_DNA"/>
</dbReference>
<gene>
    <name evidence="1" type="ORF">PAPYR_13324</name>
</gene>
<protein>
    <submittedName>
        <fullName evidence="1">Uncharacterized protein</fullName>
    </submittedName>
</protein>